<dbReference type="AlphaFoldDB" id="A0A7C8FYB3"/>
<dbReference type="RefSeq" id="WP_158035873.1">
    <property type="nucleotide sequence ID" value="NZ_BAAAZV010000003.1"/>
</dbReference>
<sequence>MGSRLFWFIAGVGAGFVAAHQIARTEGGRAFFDEVNDFVSNVSTSFRERTAEVREAIDDLQDELRDQARA</sequence>
<evidence type="ECO:0000313" key="1">
    <source>
        <dbReference type="EMBL" id="KAB1632951.1"/>
    </source>
</evidence>
<reference evidence="1 2" key="1">
    <citation type="submission" date="2019-09" db="EMBL/GenBank/DDBJ databases">
        <title>Phylogeny of genus Pseudoclavibacter and closely related genus.</title>
        <authorList>
            <person name="Li Y."/>
        </authorList>
    </citation>
    <scope>NUCLEOTIDE SEQUENCE [LARGE SCALE GENOMIC DNA]</scope>
    <source>
        <strain evidence="1 2">JCM 16921</strain>
    </source>
</reference>
<evidence type="ECO:0008006" key="3">
    <source>
        <dbReference type="Google" id="ProtNLM"/>
    </source>
</evidence>
<dbReference type="EMBL" id="WBKA01000002">
    <property type="protein sequence ID" value="KAB1632951.1"/>
    <property type="molecule type" value="Genomic_DNA"/>
</dbReference>
<accession>A0A7C8FYB3</accession>
<organism evidence="1 2">
    <name type="scientific">Pseudoclavibacter caeni</name>
    <dbReference type="NCBI Taxonomy" id="908846"/>
    <lineage>
        <taxon>Bacteria</taxon>
        <taxon>Bacillati</taxon>
        <taxon>Actinomycetota</taxon>
        <taxon>Actinomycetes</taxon>
        <taxon>Micrococcales</taxon>
        <taxon>Microbacteriaceae</taxon>
        <taxon>Pseudoclavibacter</taxon>
    </lineage>
</organism>
<keyword evidence="2" id="KW-1185">Reference proteome</keyword>
<protein>
    <recommendedName>
        <fullName evidence="3">YtxH domain-containing protein</fullName>
    </recommendedName>
</protein>
<proteinExistence type="predicted"/>
<comment type="caution">
    <text evidence="1">The sequence shown here is derived from an EMBL/GenBank/DDBJ whole genome shotgun (WGS) entry which is preliminary data.</text>
</comment>
<evidence type="ECO:0000313" key="2">
    <source>
        <dbReference type="Proteomes" id="UP000481339"/>
    </source>
</evidence>
<gene>
    <name evidence="1" type="ORF">F8O02_03595</name>
</gene>
<dbReference type="OrthoDB" id="5121327at2"/>
<dbReference type="Proteomes" id="UP000481339">
    <property type="component" value="Unassembled WGS sequence"/>
</dbReference>
<name>A0A7C8FYB3_9MICO</name>